<proteinExistence type="predicted"/>
<reference evidence="1 2" key="1">
    <citation type="submission" date="2019-05" db="EMBL/GenBank/DDBJ databases">
        <title>Another draft genome of Portunus trituberculatus and its Hox gene families provides insights of decapod evolution.</title>
        <authorList>
            <person name="Jeong J.-H."/>
            <person name="Song I."/>
            <person name="Kim S."/>
            <person name="Choi T."/>
            <person name="Kim D."/>
            <person name="Ryu S."/>
            <person name="Kim W."/>
        </authorList>
    </citation>
    <scope>NUCLEOTIDE SEQUENCE [LARGE SCALE GENOMIC DNA]</scope>
    <source>
        <tissue evidence="1">Muscle</tissue>
    </source>
</reference>
<gene>
    <name evidence="1" type="ORF">E2C01_044168</name>
</gene>
<sequence length="62" mass="7009">MEAVITLFKRIKATRSNTQQEALHPPFIDYQRVNYPGDSSSIGNTFKITPTIITHATTRHHG</sequence>
<organism evidence="1 2">
    <name type="scientific">Portunus trituberculatus</name>
    <name type="common">Swimming crab</name>
    <name type="synonym">Neptunus trituberculatus</name>
    <dbReference type="NCBI Taxonomy" id="210409"/>
    <lineage>
        <taxon>Eukaryota</taxon>
        <taxon>Metazoa</taxon>
        <taxon>Ecdysozoa</taxon>
        <taxon>Arthropoda</taxon>
        <taxon>Crustacea</taxon>
        <taxon>Multicrustacea</taxon>
        <taxon>Malacostraca</taxon>
        <taxon>Eumalacostraca</taxon>
        <taxon>Eucarida</taxon>
        <taxon>Decapoda</taxon>
        <taxon>Pleocyemata</taxon>
        <taxon>Brachyura</taxon>
        <taxon>Eubrachyura</taxon>
        <taxon>Portunoidea</taxon>
        <taxon>Portunidae</taxon>
        <taxon>Portuninae</taxon>
        <taxon>Portunus</taxon>
    </lineage>
</organism>
<comment type="caution">
    <text evidence="1">The sequence shown here is derived from an EMBL/GenBank/DDBJ whole genome shotgun (WGS) entry which is preliminary data.</text>
</comment>
<dbReference type="Proteomes" id="UP000324222">
    <property type="component" value="Unassembled WGS sequence"/>
</dbReference>
<protein>
    <submittedName>
        <fullName evidence="1">Uncharacterized protein</fullName>
    </submittedName>
</protein>
<dbReference type="EMBL" id="VSRR010009443">
    <property type="protein sequence ID" value="MPC50340.1"/>
    <property type="molecule type" value="Genomic_DNA"/>
</dbReference>
<evidence type="ECO:0000313" key="2">
    <source>
        <dbReference type="Proteomes" id="UP000324222"/>
    </source>
</evidence>
<dbReference type="AlphaFoldDB" id="A0A5B7FRD3"/>
<keyword evidence="2" id="KW-1185">Reference proteome</keyword>
<name>A0A5B7FRD3_PORTR</name>
<accession>A0A5B7FRD3</accession>
<evidence type="ECO:0000313" key="1">
    <source>
        <dbReference type="EMBL" id="MPC50340.1"/>
    </source>
</evidence>